<dbReference type="Proteomes" id="UP000681722">
    <property type="component" value="Unassembled WGS sequence"/>
</dbReference>
<protein>
    <submittedName>
        <fullName evidence="2">Uncharacterized protein</fullName>
    </submittedName>
</protein>
<dbReference type="Proteomes" id="UP000677228">
    <property type="component" value="Unassembled WGS sequence"/>
</dbReference>
<reference evidence="2" key="1">
    <citation type="submission" date="2021-02" db="EMBL/GenBank/DDBJ databases">
        <authorList>
            <person name="Nowell W R."/>
        </authorList>
    </citation>
    <scope>NUCLEOTIDE SEQUENCE</scope>
</reference>
<dbReference type="AlphaFoldDB" id="A0A816F702"/>
<dbReference type="EMBL" id="CAJNOK010025775">
    <property type="protein sequence ID" value="CAF1394255.1"/>
    <property type="molecule type" value="Genomic_DNA"/>
</dbReference>
<dbReference type="EMBL" id="CAJNOQ010054940">
    <property type="protein sequence ID" value="CAF1659064.1"/>
    <property type="molecule type" value="Genomic_DNA"/>
</dbReference>
<feature type="non-terminal residue" evidence="2">
    <location>
        <position position="1"/>
    </location>
</feature>
<name>A0A816F702_9BILA</name>
<dbReference type="Proteomes" id="UP000663829">
    <property type="component" value="Unassembled WGS sequence"/>
</dbReference>
<comment type="caution">
    <text evidence="2">The sequence shown here is derived from an EMBL/GenBank/DDBJ whole genome shotgun (WGS) entry which is preliminary data.</text>
</comment>
<organism evidence="2 5">
    <name type="scientific">Didymodactylos carnosus</name>
    <dbReference type="NCBI Taxonomy" id="1234261"/>
    <lineage>
        <taxon>Eukaryota</taxon>
        <taxon>Metazoa</taxon>
        <taxon>Spiralia</taxon>
        <taxon>Gnathifera</taxon>
        <taxon>Rotifera</taxon>
        <taxon>Eurotatoria</taxon>
        <taxon>Bdelloidea</taxon>
        <taxon>Philodinida</taxon>
        <taxon>Philodinidae</taxon>
        <taxon>Didymodactylos</taxon>
    </lineage>
</organism>
<keyword evidence="5" id="KW-1185">Reference proteome</keyword>
<sequence length="122" mass="13639">AAYVSPVVQTTLPYNENVLPAILYIPDLPVDKSDTDLEHAIRLQDAHRIQVSKVQCFSNLGIAIVHLAKQEDKDYLVNKLQCVILFPNDGIEVTCTEQLEVTSYIALDENQTVSSIDTIARR</sequence>
<dbReference type="EMBL" id="CAJOBA010047490">
    <property type="protein sequence ID" value="CAF4201686.1"/>
    <property type="molecule type" value="Genomic_DNA"/>
</dbReference>
<evidence type="ECO:0000313" key="4">
    <source>
        <dbReference type="EMBL" id="CAF4602554.1"/>
    </source>
</evidence>
<evidence type="ECO:0000313" key="1">
    <source>
        <dbReference type="EMBL" id="CAF1394255.1"/>
    </source>
</evidence>
<gene>
    <name evidence="2" type="ORF">GPM918_LOCUS45896</name>
    <name evidence="1" type="ORF">OVA965_LOCUS32723</name>
    <name evidence="4" type="ORF">SRO942_LOCUS48914</name>
    <name evidence="3" type="ORF">TMI583_LOCUS33588</name>
</gene>
<evidence type="ECO:0000313" key="2">
    <source>
        <dbReference type="EMBL" id="CAF1659064.1"/>
    </source>
</evidence>
<evidence type="ECO:0000313" key="3">
    <source>
        <dbReference type="EMBL" id="CAF4201686.1"/>
    </source>
</evidence>
<accession>A0A816F702</accession>
<evidence type="ECO:0000313" key="5">
    <source>
        <dbReference type="Proteomes" id="UP000663829"/>
    </source>
</evidence>
<dbReference type="EMBL" id="CAJOBC010128158">
    <property type="protein sequence ID" value="CAF4602554.1"/>
    <property type="molecule type" value="Genomic_DNA"/>
</dbReference>
<dbReference type="Proteomes" id="UP000682733">
    <property type="component" value="Unassembled WGS sequence"/>
</dbReference>
<proteinExistence type="predicted"/>